<dbReference type="Proteomes" id="UP000196118">
    <property type="component" value="Chromosome"/>
</dbReference>
<dbReference type="Pfam" id="PF18848">
    <property type="entry name" value="baeRF_family6"/>
    <property type="match status" value="1"/>
</dbReference>
<evidence type="ECO:0000313" key="4">
    <source>
        <dbReference type="EMBL" id="KAF0412951.1"/>
    </source>
</evidence>
<evidence type="ECO:0000313" key="9">
    <source>
        <dbReference type="Proteomes" id="UP000472573"/>
    </source>
</evidence>
<dbReference type="EMBL" id="WENB01000004">
    <property type="protein sequence ID" value="KAF0412951.1"/>
    <property type="molecule type" value="Genomic_DNA"/>
</dbReference>
<dbReference type="Proteomes" id="UP000472573">
    <property type="component" value="Unassembled WGS sequence"/>
</dbReference>
<reference evidence="7 11" key="6">
    <citation type="submission" date="2023-02" db="EMBL/GenBank/DDBJ databases">
        <title>Comparative genomics and fermentation flavor characterization of five lactic acid bacteria reveal flavor biosynthesis metabolic pathways in fermented muskmelon puree.</title>
        <authorList>
            <person name="Yuan L."/>
            <person name="Li M."/>
            <person name="Xu X."/>
            <person name="Lao F."/>
            <person name="Wu J."/>
        </authorList>
    </citation>
    <scope>NUCLEOTIDE SEQUENCE [LARGE SCALE GENOMIC DNA]</scope>
    <source>
        <strain evidence="7 11">Ca-4</strain>
    </source>
</reference>
<gene>
    <name evidence="4" type="ORF">GBO79_07365</name>
    <name evidence="5" type="ORF">ITQ90_04480</name>
    <name evidence="6" type="ORF">ITQ97_08320</name>
    <name evidence="7" type="ORF">PWB86_07275</name>
    <name evidence="3" type="ORF">S100892_00708</name>
</gene>
<evidence type="ECO:0000313" key="7">
    <source>
        <dbReference type="EMBL" id="WEA56988.1"/>
    </source>
</evidence>
<feature type="domain" description="Bacterial archaeo-eukaryotic release factor family 6" evidence="2">
    <location>
        <begin position="130"/>
        <end position="271"/>
    </location>
</feature>
<accession>A0A0R2HGY3</accession>
<dbReference type="EMBL" id="JADOFV010000004">
    <property type="protein sequence ID" value="MBF7127802.1"/>
    <property type="molecule type" value="Genomic_DNA"/>
</dbReference>
<dbReference type="GeneID" id="33061345"/>
<reference evidence="4 9" key="2">
    <citation type="submission" date="2019-10" db="EMBL/GenBank/DDBJ databases">
        <authorList>
            <person name="Irmler S."/>
            <person name="Berthoud H."/>
            <person name="Roetschi A."/>
            <person name="Arias E."/>
            <person name="Shani N."/>
            <person name="Wuethrich D."/>
            <person name="Bruggmann R."/>
        </authorList>
    </citation>
    <scope>NUCLEOTIDE SEQUENCE [LARGE SCALE GENOMIC DNA]</scope>
    <source>
        <strain evidence="4 9">FAM13073</strain>
    </source>
</reference>
<dbReference type="RefSeq" id="WP_002833646.1">
    <property type="nucleotide sequence ID" value="NZ_BEWQ01000005.1"/>
</dbReference>
<evidence type="ECO:0000313" key="8">
    <source>
        <dbReference type="Proteomes" id="UP000196118"/>
    </source>
</evidence>
<dbReference type="EMBL" id="CP118739">
    <property type="protein sequence ID" value="WEA56988.1"/>
    <property type="molecule type" value="Genomic_DNA"/>
</dbReference>
<dbReference type="Proteomes" id="UP001214131">
    <property type="component" value="Chromosome"/>
</dbReference>
<sequence>MQDTQKYTSLTEFLRSTQKGPFISVYMDIEPNQPVEKTSITLKNLVKHALEVLQATWDVDNGDDYRQLIDSTVDSSSLWNMGNNINSFGLITNGKTIFVQELTVETHDIAMATDLPFILPMLLDYQNRFEFYLLGISYDKIRLYDFTDRYLKELPLPDDAPKTLKKALGDDIRGGETNSVSVGNGKISVHGHNDTSAEKEIDHRRYYQIVDKYIIDNFGNDPAKPVILMGLPQNMTLFKEVNKTPNHFSEFELDLNPTELDYDQKIEDRIERFKQERNKALLEQDLDEIDKARGAALISADLNQIITSAIHGQVDTIYLAQGVRIDGRILDNEIVDTTSSRAIHNNLLSDLADLTIKNSGNVRILPEDKLNDKVIAKLRYTI</sequence>
<dbReference type="EMBL" id="JADOFP010000003">
    <property type="protein sequence ID" value="MBF7114753.1"/>
    <property type="molecule type" value="Genomic_DNA"/>
</dbReference>
<reference evidence="6" key="5">
    <citation type="submission" date="2020-11" db="EMBL/GenBank/DDBJ databases">
        <title>Antibiotic susceptibility profiles of Pediococcus pentosaceus from various origins and their implications for the safety assessment of strains with food-technology applications.</title>
        <authorList>
            <person name="Shani N."/>
            <person name="Oberhaensli S."/>
            <person name="Arias E."/>
        </authorList>
    </citation>
    <scope>NUCLEOTIDE SEQUENCE</scope>
    <source>
        <strain evidence="6">FAM 19164</strain>
        <strain evidence="5">FAM 24207</strain>
    </source>
</reference>
<reference evidence="3 8" key="1">
    <citation type="submission" date="2017-05" db="EMBL/GenBank/DDBJ databases">
        <title>Genome sequence of Pediococcus pentosaceus strain SRCM100892.</title>
        <authorList>
            <person name="Cho S.H."/>
        </authorList>
    </citation>
    <scope>NUCLEOTIDE SEQUENCE [LARGE SCALE GENOMIC DNA]</scope>
    <source>
        <strain evidence="3 8">SRCM100892</strain>
    </source>
</reference>
<dbReference type="AlphaFoldDB" id="A0A0R2HGY3"/>
<name>A0A0R2HGY3_PEDPE</name>
<dbReference type="InterPro" id="IPR040628">
    <property type="entry name" value="BaeRF_family6"/>
</dbReference>
<evidence type="ECO:0000313" key="11">
    <source>
        <dbReference type="Proteomes" id="UP001214131"/>
    </source>
</evidence>
<dbReference type="EMBL" id="CP021474">
    <property type="protein sequence ID" value="ARW19297.1"/>
    <property type="molecule type" value="Genomic_DNA"/>
</dbReference>
<evidence type="ECO:0000313" key="6">
    <source>
        <dbReference type="EMBL" id="MBF7127802.1"/>
    </source>
</evidence>
<keyword evidence="9" id="KW-1185">Reference proteome</keyword>
<protein>
    <recommendedName>
        <fullName evidence="2">Bacterial archaeo-eukaryotic release factor family 6 domain-containing protein</fullName>
    </recommendedName>
</protein>
<proteinExistence type="predicted"/>
<reference evidence="9" key="4">
    <citation type="submission" date="2020-03" db="EMBL/GenBank/DDBJ databases">
        <title>SpeciesPrimer: A bioinformatics pipeline dedicated to the design of qPCR primers for the quantification of bacterial species.</title>
        <authorList>
            <person name="Dreier M."/>
            <person name="Berthoud H."/>
            <person name="Shani N."/>
            <person name="Wechsler D."/>
            <person name="Junier P."/>
        </authorList>
    </citation>
    <scope>NUCLEOTIDE SEQUENCE [LARGE SCALE GENOMIC DNA]</scope>
    <source>
        <strain evidence="9">FAM13073</strain>
    </source>
</reference>
<dbReference type="Proteomes" id="UP000743107">
    <property type="component" value="Unassembled WGS sequence"/>
</dbReference>
<reference evidence="4" key="3">
    <citation type="submission" date="2019-12" db="EMBL/GenBank/DDBJ databases">
        <title>SpeciesPrimer: A bioinformatics pipeline dedicated to the design of qPCR primers for the quantification of bacterial species.</title>
        <authorList>
            <person name="Dreier M."/>
            <person name="Berthoud H."/>
            <person name="Shani N."/>
            <person name="Wechsler D."/>
            <person name="Junier P."/>
        </authorList>
    </citation>
    <scope>NUCLEOTIDE SEQUENCE</scope>
    <source>
        <strain evidence="4">FAM13073</strain>
    </source>
</reference>
<feature type="region of interest" description="Disordered" evidence="1">
    <location>
        <begin position="175"/>
        <end position="194"/>
    </location>
</feature>
<evidence type="ECO:0000313" key="3">
    <source>
        <dbReference type="EMBL" id="ARW19297.1"/>
    </source>
</evidence>
<dbReference type="Proteomes" id="UP001194632">
    <property type="component" value="Unassembled WGS sequence"/>
</dbReference>
<evidence type="ECO:0000259" key="2">
    <source>
        <dbReference type="Pfam" id="PF18848"/>
    </source>
</evidence>
<evidence type="ECO:0000313" key="10">
    <source>
        <dbReference type="Proteomes" id="UP000743107"/>
    </source>
</evidence>
<organism evidence="6 10">
    <name type="scientific">Pediococcus pentosaceus</name>
    <dbReference type="NCBI Taxonomy" id="1255"/>
    <lineage>
        <taxon>Bacteria</taxon>
        <taxon>Bacillati</taxon>
        <taxon>Bacillota</taxon>
        <taxon>Bacilli</taxon>
        <taxon>Lactobacillales</taxon>
        <taxon>Lactobacillaceae</taxon>
        <taxon>Pediococcus</taxon>
    </lineage>
</organism>
<dbReference type="OMA" id="PCVSLYM"/>
<evidence type="ECO:0000256" key="1">
    <source>
        <dbReference type="SAM" id="MobiDB-lite"/>
    </source>
</evidence>
<evidence type="ECO:0000313" key="5">
    <source>
        <dbReference type="EMBL" id="MBF7114753.1"/>
    </source>
</evidence>